<dbReference type="Proteomes" id="UP000297739">
    <property type="component" value="Unassembled WGS sequence"/>
</dbReference>
<evidence type="ECO:0000313" key="7">
    <source>
        <dbReference type="Proteomes" id="UP000297739"/>
    </source>
</evidence>
<dbReference type="SUPFAM" id="SSF49785">
    <property type="entry name" value="Galactose-binding domain-like"/>
    <property type="match status" value="1"/>
</dbReference>
<dbReference type="PROSITE" id="PS51175">
    <property type="entry name" value="CBM6"/>
    <property type="match status" value="1"/>
</dbReference>
<evidence type="ECO:0000256" key="1">
    <source>
        <dbReference type="ARBA" id="ARBA00006865"/>
    </source>
</evidence>
<dbReference type="EMBL" id="SRLD01000031">
    <property type="protein sequence ID" value="TGE14706.1"/>
    <property type="molecule type" value="Genomic_DNA"/>
</dbReference>
<dbReference type="Gene3D" id="2.60.120.200">
    <property type="match status" value="1"/>
</dbReference>
<dbReference type="PANTHER" id="PTHR10963:SF55">
    <property type="entry name" value="GLYCOSIDE HYDROLASE FAMILY 16 PROTEIN"/>
    <property type="match status" value="1"/>
</dbReference>
<dbReference type="InterPro" id="IPR006584">
    <property type="entry name" value="Cellulose-bd_IV"/>
</dbReference>
<feature type="domain" description="GH16" evidence="5">
    <location>
        <begin position="20"/>
        <end position="255"/>
    </location>
</feature>
<dbReference type="SUPFAM" id="SSF49899">
    <property type="entry name" value="Concanavalin A-like lectins/glucanases"/>
    <property type="match status" value="1"/>
</dbReference>
<evidence type="ECO:0000256" key="2">
    <source>
        <dbReference type="ARBA" id="ARBA00022729"/>
    </source>
</evidence>
<dbReference type="Pfam" id="PF00722">
    <property type="entry name" value="Glyco_hydro_16"/>
    <property type="match status" value="1"/>
</dbReference>
<dbReference type="RefSeq" id="WP_135498649.1">
    <property type="nucleotide sequence ID" value="NZ_SRLD01000031.1"/>
</dbReference>
<feature type="chain" id="PRO_5021353029" evidence="3">
    <location>
        <begin position="25"/>
        <end position="359"/>
    </location>
</feature>
<comment type="similarity">
    <text evidence="1">Belongs to the glycosyl hydrolase 16 family.</text>
</comment>
<keyword evidence="2 3" id="KW-0732">Signal</keyword>
<evidence type="ECO:0000259" key="5">
    <source>
        <dbReference type="PROSITE" id="PS51762"/>
    </source>
</evidence>
<feature type="domain" description="CBM6" evidence="4">
    <location>
        <begin position="260"/>
        <end position="330"/>
    </location>
</feature>
<evidence type="ECO:0000259" key="4">
    <source>
        <dbReference type="PROSITE" id="PS51175"/>
    </source>
</evidence>
<dbReference type="Pfam" id="PF03422">
    <property type="entry name" value="CBM_6"/>
    <property type="match status" value="1"/>
</dbReference>
<accession>A0A4Z0PIU4</accession>
<dbReference type="CDD" id="cd08023">
    <property type="entry name" value="GH16_laminarinase_like"/>
    <property type="match status" value="1"/>
</dbReference>
<dbReference type="InterPro" id="IPR005084">
    <property type="entry name" value="CBM6"/>
</dbReference>
<dbReference type="InterPro" id="IPR050546">
    <property type="entry name" value="Glycosyl_Hydrlase_16"/>
</dbReference>
<dbReference type="GO" id="GO:0030246">
    <property type="term" value="F:carbohydrate binding"/>
    <property type="evidence" value="ECO:0007669"/>
    <property type="project" value="InterPro"/>
</dbReference>
<dbReference type="AlphaFoldDB" id="A0A4Z0PIU4"/>
<proteinExistence type="inferred from homology"/>
<evidence type="ECO:0000256" key="3">
    <source>
        <dbReference type="SAM" id="SignalP"/>
    </source>
</evidence>
<dbReference type="GO" id="GO:0004553">
    <property type="term" value="F:hydrolase activity, hydrolyzing O-glycosyl compounds"/>
    <property type="evidence" value="ECO:0007669"/>
    <property type="project" value="InterPro"/>
</dbReference>
<reference evidence="6 7" key="1">
    <citation type="submission" date="2019-04" db="EMBL/GenBank/DDBJ databases">
        <authorList>
            <person name="Feng G."/>
            <person name="Zhang J."/>
            <person name="Zhu H."/>
        </authorList>
    </citation>
    <scope>NUCLEOTIDE SEQUENCE [LARGE SCALE GENOMIC DNA]</scope>
    <source>
        <strain evidence="6 7">JCM 17223</strain>
    </source>
</reference>
<gene>
    <name evidence="6" type="ORF">E5J99_15100</name>
</gene>
<dbReference type="SMART" id="SM00606">
    <property type="entry name" value="CBD_IV"/>
    <property type="match status" value="1"/>
</dbReference>
<dbReference type="InterPro" id="IPR008979">
    <property type="entry name" value="Galactose-bd-like_sf"/>
</dbReference>
<dbReference type="OrthoDB" id="9776255at2"/>
<organism evidence="6 7">
    <name type="scientific">Hymenobacter elongatus</name>
    <dbReference type="NCBI Taxonomy" id="877208"/>
    <lineage>
        <taxon>Bacteria</taxon>
        <taxon>Pseudomonadati</taxon>
        <taxon>Bacteroidota</taxon>
        <taxon>Cytophagia</taxon>
        <taxon>Cytophagales</taxon>
        <taxon>Hymenobacteraceae</taxon>
        <taxon>Hymenobacter</taxon>
    </lineage>
</organism>
<keyword evidence="7" id="KW-1185">Reference proteome</keyword>
<dbReference type="PANTHER" id="PTHR10963">
    <property type="entry name" value="GLYCOSYL HYDROLASE-RELATED"/>
    <property type="match status" value="1"/>
</dbReference>
<protein>
    <submittedName>
        <fullName evidence="6">Glycosyl hydrolase family protein</fullName>
    </submittedName>
</protein>
<dbReference type="GO" id="GO:0005975">
    <property type="term" value="P:carbohydrate metabolic process"/>
    <property type="evidence" value="ECO:0007669"/>
    <property type="project" value="InterPro"/>
</dbReference>
<evidence type="ECO:0000313" key="6">
    <source>
        <dbReference type="EMBL" id="TGE14706.1"/>
    </source>
</evidence>
<keyword evidence="6" id="KW-0378">Hydrolase</keyword>
<feature type="signal peptide" evidence="3">
    <location>
        <begin position="1"/>
        <end position="24"/>
    </location>
</feature>
<comment type="caution">
    <text evidence="6">The sequence shown here is derived from an EMBL/GenBank/DDBJ whole genome shotgun (WGS) entry which is preliminary data.</text>
</comment>
<dbReference type="InterPro" id="IPR013320">
    <property type="entry name" value="ConA-like_dom_sf"/>
</dbReference>
<name>A0A4Z0PIU4_9BACT</name>
<dbReference type="CDD" id="cd04080">
    <property type="entry name" value="CBM6_cellulase-like"/>
    <property type="match status" value="1"/>
</dbReference>
<dbReference type="PROSITE" id="PS51762">
    <property type="entry name" value="GH16_2"/>
    <property type="match status" value="1"/>
</dbReference>
<dbReference type="Gene3D" id="2.60.120.260">
    <property type="entry name" value="Galactose-binding domain-like"/>
    <property type="match status" value="1"/>
</dbReference>
<sequence>MKTLPTTLWRATAILALCNAPAEAQTYQQVWADELNGSISSAWQVETGGGGWGNNEKQFYQAANASVVNGNLLITARKQNVGGLPYTSARMITKGIKEFTYGKIEARLKLPLGLGLWPAFWMLGGTISSVGWPACGEIDIMEHINSENRIYGTPHWDSNGGHAEYSDSAVTTPADYHVYSVEWDASSIRWFLDGTQYHSMSIQNNAGSTEEFHRPFFLLLNLAVAGNWPGQTVDESKLPTTMYVDYVRVYQKSSTPPPSLLLQAEASSAMSGVQLEGCSDTGGGQDVGWIDTNDWLAYSNINFPTSGSYTIEYRVASPGGGRISANLNAGARQRSHSGHRRLAELGHRGPNRTRQCGHL</sequence>
<dbReference type="InterPro" id="IPR000757">
    <property type="entry name" value="Beta-glucanase-like"/>
</dbReference>